<dbReference type="EMBL" id="PZQS01000002">
    <property type="protein sequence ID" value="PVD36102.1"/>
    <property type="molecule type" value="Genomic_DNA"/>
</dbReference>
<evidence type="ECO:0008006" key="3">
    <source>
        <dbReference type="Google" id="ProtNLM"/>
    </source>
</evidence>
<accession>A0A2T7PRP6</accession>
<dbReference type="Proteomes" id="UP000245119">
    <property type="component" value="Linkage Group LG2"/>
</dbReference>
<comment type="caution">
    <text evidence="1">The sequence shown here is derived from an EMBL/GenBank/DDBJ whole genome shotgun (WGS) entry which is preliminary data.</text>
</comment>
<name>A0A2T7PRP6_POMCA</name>
<sequence>MSLRGPNPIMCYTCRGTAVNSTCADPIDARTNPDLVKRECMNGVCLKWTKYIQGKCTAENRDPYWPH</sequence>
<evidence type="ECO:0000313" key="2">
    <source>
        <dbReference type="Proteomes" id="UP000245119"/>
    </source>
</evidence>
<dbReference type="AlphaFoldDB" id="A0A2T7PRP6"/>
<dbReference type="OrthoDB" id="9991292at2759"/>
<gene>
    <name evidence="1" type="ORF">C0Q70_03075</name>
</gene>
<proteinExistence type="predicted"/>
<evidence type="ECO:0000313" key="1">
    <source>
        <dbReference type="EMBL" id="PVD36102.1"/>
    </source>
</evidence>
<protein>
    <recommendedName>
        <fullName evidence="3">Protein quiver</fullName>
    </recommendedName>
</protein>
<keyword evidence="2" id="KW-1185">Reference proteome</keyword>
<organism evidence="1 2">
    <name type="scientific">Pomacea canaliculata</name>
    <name type="common">Golden apple snail</name>
    <dbReference type="NCBI Taxonomy" id="400727"/>
    <lineage>
        <taxon>Eukaryota</taxon>
        <taxon>Metazoa</taxon>
        <taxon>Spiralia</taxon>
        <taxon>Lophotrochozoa</taxon>
        <taxon>Mollusca</taxon>
        <taxon>Gastropoda</taxon>
        <taxon>Caenogastropoda</taxon>
        <taxon>Architaenioglossa</taxon>
        <taxon>Ampullarioidea</taxon>
        <taxon>Ampullariidae</taxon>
        <taxon>Pomacea</taxon>
    </lineage>
</organism>
<reference evidence="1 2" key="1">
    <citation type="submission" date="2018-04" db="EMBL/GenBank/DDBJ databases">
        <title>The genome of golden apple snail Pomacea canaliculata provides insight into stress tolerance and invasive adaptation.</title>
        <authorList>
            <person name="Liu C."/>
            <person name="Liu B."/>
            <person name="Ren Y."/>
            <person name="Zhang Y."/>
            <person name="Wang H."/>
            <person name="Li S."/>
            <person name="Jiang F."/>
            <person name="Yin L."/>
            <person name="Zhang G."/>
            <person name="Qian W."/>
            <person name="Fan W."/>
        </authorList>
    </citation>
    <scope>NUCLEOTIDE SEQUENCE [LARGE SCALE GENOMIC DNA]</scope>
    <source>
        <strain evidence="1">SZHN2017</strain>
        <tissue evidence="1">Muscle</tissue>
    </source>
</reference>